<evidence type="ECO:0000313" key="2">
    <source>
        <dbReference type="EMBL" id="MFC4387633.1"/>
    </source>
</evidence>
<dbReference type="Gene3D" id="3.10.450.40">
    <property type="match status" value="1"/>
</dbReference>
<accession>A0ABV8VWN4</accession>
<keyword evidence="1" id="KW-0812">Transmembrane</keyword>
<comment type="caution">
    <text evidence="2">The sequence shown here is derived from an EMBL/GenBank/DDBJ whole genome shotgun (WGS) entry which is preliminary data.</text>
</comment>
<keyword evidence="1" id="KW-1133">Transmembrane helix</keyword>
<protein>
    <recommendedName>
        <fullName evidence="4">DUF5590 domain-containing protein</fullName>
    </recommendedName>
</protein>
<dbReference type="EMBL" id="JBHSDV010000001">
    <property type="protein sequence ID" value="MFC4387633.1"/>
    <property type="molecule type" value="Genomic_DNA"/>
</dbReference>
<evidence type="ECO:0000256" key="1">
    <source>
        <dbReference type="SAM" id="Phobius"/>
    </source>
</evidence>
<feature type="transmembrane region" description="Helical" evidence="1">
    <location>
        <begin position="15"/>
        <end position="36"/>
    </location>
</feature>
<evidence type="ECO:0008006" key="4">
    <source>
        <dbReference type="Google" id="ProtNLM"/>
    </source>
</evidence>
<sequence length="174" mass="20516">MRKRYLPFIELKKSVIITIILIITCIAIVIYGLHLYNYVMNDKTKSFTEVKKYITKVVKINHVNNLTRYHGDQLYYVSEITINNKPHLLFVKESDKGYAHTLYDASEFYSKEDILAEWESTCNNCEKIDSTIGMLEGNPVLEIKYLDQKDRFVYEHVLLEDKSRYLLTIDPSFN</sequence>
<proteinExistence type="predicted"/>
<organism evidence="2 3">
    <name type="scientific">Gracilibacillus marinus</name>
    <dbReference type="NCBI Taxonomy" id="630535"/>
    <lineage>
        <taxon>Bacteria</taxon>
        <taxon>Bacillati</taxon>
        <taxon>Bacillota</taxon>
        <taxon>Bacilli</taxon>
        <taxon>Bacillales</taxon>
        <taxon>Bacillaceae</taxon>
        <taxon>Gracilibacillus</taxon>
    </lineage>
</organism>
<reference evidence="3" key="1">
    <citation type="journal article" date="2019" name="Int. J. Syst. Evol. Microbiol.">
        <title>The Global Catalogue of Microorganisms (GCM) 10K type strain sequencing project: providing services to taxonomists for standard genome sequencing and annotation.</title>
        <authorList>
            <consortium name="The Broad Institute Genomics Platform"/>
            <consortium name="The Broad Institute Genome Sequencing Center for Infectious Disease"/>
            <person name="Wu L."/>
            <person name="Ma J."/>
        </authorList>
    </citation>
    <scope>NUCLEOTIDE SEQUENCE [LARGE SCALE GENOMIC DNA]</scope>
    <source>
        <strain evidence="3">KACC 14058</strain>
    </source>
</reference>
<gene>
    <name evidence="2" type="ORF">ACFOZ1_07375</name>
</gene>
<keyword evidence="1" id="KW-0472">Membrane</keyword>
<evidence type="ECO:0000313" key="3">
    <source>
        <dbReference type="Proteomes" id="UP001595880"/>
    </source>
</evidence>
<name>A0ABV8VWN4_9BACI</name>
<dbReference type="RefSeq" id="WP_390197746.1">
    <property type="nucleotide sequence ID" value="NZ_JBHSDV010000001.1"/>
</dbReference>
<keyword evidence="3" id="KW-1185">Reference proteome</keyword>
<dbReference type="Proteomes" id="UP001595880">
    <property type="component" value="Unassembled WGS sequence"/>
</dbReference>